<protein>
    <submittedName>
        <fullName evidence="1">Uncharacterized protein</fullName>
    </submittedName>
</protein>
<accession>A0A151TZF5</accession>
<dbReference type="AlphaFoldDB" id="A0A151TZF5"/>
<evidence type="ECO:0000313" key="1">
    <source>
        <dbReference type="EMBL" id="KYP72446.1"/>
    </source>
</evidence>
<keyword evidence="2" id="KW-1185">Reference proteome</keyword>
<proteinExistence type="predicted"/>
<organism evidence="1 2">
    <name type="scientific">Cajanus cajan</name>
    <name type="common">Pigeon pea</name>
    <name type="synonym">Cajanus indicus</name>
    <dbReference type="NCBI Taxonomy" id="3821"/>
    <lineage>
        <taxon>Eukaryota</taxon>
        <taxon>Viridiplantae</taxon>
        <taxon>Streptophyta</taxon>
        <taxon>Embryophyta</taxon>
        <taxon>Tracheophyta</taxon>
        <taxon>Spermatophyta</taxon>
        <taxon>Magnoliopsida</taxon>
        <taxon>eudicotyledons</taxon>
        <taxon>Gunneridae</taxon>
        <taxon>Pentapetalae</taxon>
        <taxon>rosids</taxon>
        <taxon>fabids</taxon>
        <taxon>Fabales</taxon>
        <taxon>Fabaceae</taxon>
        <taxon>Papilionoideae</taxon>
        <taxon>50 kb inversion clade</taxon>
        <taxon>NPAAA clade</taxon>
        <taxon>indigoferoid/millettioid clade</taxon>
        <taxon>Phaseoleae</taxon>
        <taxon>Cajanus</taxon>
    </lineage>
</organism>
<sequence>MCKSGCSWESYCGKIPYQQIWKLRKIVYKHTCSRDYKVILLSTKWLSGKLKIAKRENPKLKINDIRERVQRNAGISKLMAIRARNATKSMVEGYFIYKYKRLYDYSHELLRSNPTNQG</sequence>
<dbReference type="PANTHER" id="PTHR31973:SF198">
    <property type="entry name" value="TRANSCRIPTION FACTOR INTERACTOR AND REGULATOR CCHC(ZN) FAMILY"/>
    <property type="match status" value="1"/>
</dbReference>
<dbReference type="Proteomes" id="UP000075243">
    <property type="component" value="Chromosome 2"/>
</dbReference>
<name>A0A151TZF5_CAJCA</name>
<evidence type="ECO:0000313" key="2">
    <source>
        <dbReference type="Proteomes" id="UP000075243"/>
    </source>
</evidence>
<dbReference type="OMA" id="YAVENCP"/>
<dbReference type="PANTHER" id="PTHR31973">
    <property type="entry name" value="POLYPROTEIN, PUTATIVE-RELATED"/>
    <property type="match status" value="1"/>
</dbReference>
<dbReference type="Gramene" id="C.cajan_04914.t">
    <property type="protein sequence ID" value="C.cajan_04914.t.cds1"/>
    <property type="gene ID" value="C.cajan_04914"/>
</dbReference>
<gene>
    <name evidence="1" type="ORF">KK1_005035</name>
</gene>
<reference evidence="1 2" key="1">
    <citation type="journal article" date="2012" name="Nat. Biotechnol.">
        <title>Draft genome sequence of pigeonpea (Cajanus cajan), an orphan legume crop of resource-poor farmers.</title>
        <authorList>
            <person name="Varshney R.K."/>
            <person name="Chen W."/>
            <person name="Li Y."/>
            <person name="Bharti A.K."/>
            <person name="Saxena R.K."/>
            <person name="Schlueter J.A."/>
            <person name="Donoghue M.T."/>
            <person name="Azam S."/>
            <person name="Fan G."/>
            <person name="Whaley A.M."/>
            <person name="Farmer A.D."/>
            <person name="Sheridan J."/>
            <person name="Iwata A."/>
            <person name="Tuteja R."/>
            <person name="Penmetsa R.V."/>
            <person name="Wu W."/>
            <person name="Upadhyaya H.D."/>
            <person name="Yang S.P."/>
            <person name="Shah T."/>
            <person name="Saxena K.B."/>
            <person name="Michael T."/>
            <person name="McCombie W.R."/>
            <person name="Yang B."/>
            <person name="Zhang G."/>
            <person name="Yang H."/>
            <person name="Wang J."/>
            <person name="Spillane C."/>
            <person name="Cook D.R."/>
            <person name="May G.D."/>
            <person name="Xu X."/>
            <person name="Jackson S.A."/>
        </authorList>
    </citation>
    <scope>NUCLEOTIDE SEQUENCE [LARGE SCALE GENOMIC DNA]</scope>
    <source>
        <strain evidence="2">cv. Asha</strain>
    </source>
</reference>
<dbReference type="EMBL" id="CM003604">
    <property type="protein sequence ID" value="KYP72446.1"/>
    <property type="molecule type" value="Genomic_DNA"/>
</dbReference>